<evidence type="ECO:0000256" key="1">
    <source>
        <dbReference type="SAM" id="MobiDB-lite"/>
    </source>
</evidence>
<evidence type="ECO:0000313" key="2">
    <source>
        <dbReference type="EMBL" id="CAD8372394.1"/>
    </source>
</evidence>
<accession>A0A7S0ARZ4</accession>
<organism evidence="2">
    <name type="scientific">Pyrodinium bahamense</name>
    <dbReference type="NCBI Taxonomy" id="73915"/>
    <lineage>
        <taxon>Eukaryota</taxon>
        <taxon>Sar</taxon>
        <taxon>Alveolata</taxon>
        <taxon>Dinophyceae</taxon>
        <taxon>Gonyaulacales</taxon>
        <taxon>Pyrocystaceae</taxon>
        <taxon>Pyrodinium</taxon>
    </lineage>
</organism>
<protein>
    <submittedName>
        <fullName evidence="2">Uncharacterized protein</fullName>
    </submittedName>
</protein>
<feature type="compositionally biased region" description="Polar residues" evidence="1">
    <location>
        <begin position="59"/>
        <end position="70"/>
    </location>
</feature>
<gene>
    <name evidence="2" type="ORF">PBAH0796_LOCUS20847</name>
</gene>
<name>A0A7S0ARZ4_9DINO</name>
<dbReference type="EMBL" id="HBEG01034118">
    <property type="protein sequence ID" value="CAD8372394.1"/>
    <property type="molecule type" value="Transcribed_RNA"/>
</dbReference>
<proteinExistence type="predicted"/>
<dbReference type="AlphaFoldDB" id="A0A7S0ARZ4"/>
<reference evidence="2" key="1">
    <citation type="submission" date="2021-01" db="EMBL/GenBank/DDBJ databases">
        <authorList>
            <person name="Corre E."/>
            <person name="Pelletier E."/>
            <person name="Niang G."/>
            <person name="Scheremetjew M."/>
            <person name="Finn R."/>
            <person name="Kale V."/>
            <person name="Holt S."/>
            <person name="Cochrane G."/>
            <person name="Meng A."/>
            <person name="Brown T."/>
            <person name="Cohen L."/>
        </authorList>
    </citation>
    <scope>NUCLEOTIDE SEQUENCE</scope>
    <source>
        <strain evidence="2">Pbaha01</strain>
    </source>
</reference>
<feature type="compositionally biased region" description="Polar residues" evidence="1">
    <location>
        <begin position="34"/>
        <end position="44"/>
    </location>
</feature>
<feature type="region of interest" description="Disordered" evidence="1">
    <location>
        <begin position="28"/>
        <end position="91"/>
    </location>
</feature>
<sequence>MSLHSRKKAAAAAVTPDARCEWPVSFARGLPNKHNLSGTETTISPGWKARAAKRPKPQPSTSLKRTSTPSKPCAPPALSHVNNGSIGPLAAGRATTKGLLQEPVAAGASARQLV</sequence>